<organism evidence="2 3">
    <name type="scientific">Fusobacterium nucleatum subsp. polymorphum</name>
    <name type="common">Fusobacterium polymorphum</name>
    <dbReference type="NCBI Taxonomy" id="76857"/>
    <lineage>
        <taxon>Bacteria</taxon>
        <taxon>Fusobacteriati</taxon>
        <taxon>Fusobacteriota</taxon>
        <taxon>Fusobacteriia</taxon>
        <taxon>Fusobacteriales</taxon>
        <taxon>Fusobacteriaceae</taxon>
        <taxon>Fusobacterium</taxon>
    </lineage>
</organism>
<keyword evidence="1" id="KW-0175">Coiled coil</keyword>
<dbReference type="AlphaFoldDB" id="A0A2C6BQQ1"/>
<gene>
    <name evidence="2" type="ORF">CBG54_05720</name>
</gene>
<evidence type="ECO:0000313" key="3">
    <source>
        <dbReference type="Proteomes" id="UP000224182"/>
    </source>
</evidence>
<evidence type="ECO:0000313" key="2">
    <source>
        <dbReference type="EMBL" id="PHI06561.1"/>
    </source>
</evidence>
<dbReference type="RefSeq" id="WP_098974257.1">
    <property type="nucleotide sequence ID" value="NZ_CP077115.1"/>
</dbReference>
<feature type="coiled-coil region" evidence="1">
    <location>
        <begin position="128"/>
        <end position="155"/>
    </location>
</feature>
<name>A0A2C6BQQ1_FUSNP</name>
<dbReference type="Proteomes" id="UP000224182">
    <property type="component" value="Unassembled WGS sequence"/>
</dbReference>
<dbReference type="EMBL" id="NIRN01000001">
    <property type="protein sequence ID" value="PHI06561.1"/>
    <property type="molecule type" value="Genomic_DNA"/>
</dbReference>
<evidence type="ECO:0000256" key="1">
    <source>
        <dbReference type="SAM" id="Coils"/>
    </source>
</evidence>
<sequence length="469" mass="53014">MYTPEEREYFRENATSDMGNSSLGNFINMFMLQPYMDNQAVNGFAKTYSFALEKALMTNNGLITYGNSHMFGSRFIPSVINKVPILNKILPSHSKNYSKNSKILTKLFPNSEFHFLKGSENDIKNGYLNESGRNLKRVEKNLKVLKTDIDEISGKGFVISNKKANDTVRALKNIGITPDNFREGGIRKVNVKHNVVYSPWLSTEASMQNLAYETEELKTLYMQSSKAFNKDNLKKIISDKLIDNYNNLKNVQNGNDIVKGLRSVNINDEKNILKILNKVTGGKVNLETKIDDAINIVNNYMKENSNEFVGIRLKSFTKDFLKKTTGKNTKDVFETFAENSAKILTEKSAMQKFFSSPFGKIITGVGSGPVGMLANFAGMGISMVANTGQEKSVNNMIQTVMDQYIQQKTPNFITNEATQHSIETHLKRSEDDLEEYKKMFYYRNTSNELREEISPISGVTTSLDNIRTS</sequence>
<comment type="caution">
    <text evidence="2">The sequence shown here is derived from an EMBL/GenBank/DDBJ whole genome shotgun (WGS) entry which is preliminary data.</text>
</comment>
<protein>
    <submittedName>
        <fullName evidence="2">Uncharacterized protein</fullName>
    </submittedName>
</protein>
<accession>A0A2C6BQQ1</accession>
<proteinExistence type="predicted"/>
<reference evidence="2 3" key="1">
    <citation type="submission" date="2017-06" db="EMBL/GenBank/DDBJ databases">
        <title>Draft genome sequence of Fusobacterium nucleatum subsp. polymorphum KCOM 1271 (=ChDC F305).</title>
        <authorList>
            <person name="Kook J.-K."/>
            <person name="Park S.-N."/>
            <person name="Lim Y.K."/>
            <person name="Roh H."/>
        </authorList>
    </citation>
    <scope>NUCLEOTIDE SEQUENCE [LARGE SCALE GENOMIC DNA]</scope>
    <source>
        <strain evidence="3">KCOM 1271 (ChDC F305)</strain>
    </source>
</reference>